<dbReference type="Proteomes" id="UP000076880">
    <property type="component" value="Unassembled WGS sequence"/>
</dbReference>
<keyword evidence="2" id="KW-1185">Reference proteome</keyword>
<organism evidence="1 2">
    <name type="scientific">Enterobacter genomosp. S</name>
    <dbReference type="NCBI Taxonomy" id="2364151"/>
    <lineage>
        <taxon>Bacteria</taxon>
        <taxon>Pseudomonadati</taxon>
        <taxon>Pseudomonadota</taxon>
        <taxon>Gammaproteobacteria</taxon>
        <taxon>Enterobacterales</taxon>
        <taxon>Enterobacteriaceae</taxon>
        <taxon>Enterobacter</taxon>
        <taxon>Enterobacter cloacae complex</taxon>
        <taxon>Enterobacter cloacae complex clade S</taxon>
    </lineage>
</organism>
<gene>
    <name evidence="1" type="ORF">A3466_16370</name>
</gene>
<dbReference type="RefSeq" id="WP_063449442.1">
    <property type="nucleotide sequence ID" value="NZ_LVVA01000001.1"/>
</dbReference>
<evidence type="ECO:0000313" key="2">
    <source>
        <dbReference type="Proteomes" id="UP000076880"/>
    </source>
</evidence>
<dbReference type="EMBL" id="LVVA01000001">
    <property type="protein sequence ID" value="KZR36401.1"/>
    <property type="molecule type" value="Genomic_DNA"/>
</dbReference>
<sequence length="139" mass="16337">MPFFSDVILYGYNIFQNLEYRLSTRTLINIKNGRIKRFGATKARLFEYLLSEMDTGVVYDEDIIIHVFYDNGLRCSKSYLLSMIKKIQLAFNSVGFERYPFSRLDGKAYKIEQDALERVYVVKKQSFIKNEISSKGQKQ</sequence>
<evidence type="ECO:0000313" key="1">
    <source>
        <dbReference type="EMBL" id="KZR36401.1"/>
    </source>
</evidence>
<comment type="caution">
    <text evidence="1">The sequence shown here is derived from an EMBL/GenBank/DDBJ whole genome shotgun (WGS) entry which is preliminary data.</text>
</comment>
<name>A0ABR5YUK5_9ENTR</name>
<reference evidence="2" key="1">
    <citation type="submission" date="2016-03" db="EMBL/GenBank/DDBJ databases">
        <title>WGS of SAMN04393274.</title>
        <authorList>
            <person name="Adams M."/>
            <person name="Sutton G."/>
            <person name="Nelson K."/>
            <person name="Thaden J."/>
            <person name="Fowler V."/>
            <person name="Mccorrison J."/>
            <person name="Sanka R."/>
            <person name="Brinkac L."/>
            <person name="Nierman W."/>
        </authorList>
    </citation>
    <scope>NUCLEOTIDE SEQUENCE [LARGE SCALE GENOMIC DNA]</scope>
    <source>
        <strain evidence="2">GN06232</strain>
    </source>
</reference>
<protein>
    <submittedName>
        <fullName evidence="1">Uncharacterized protein</fullName>
    </submittedName>
</protein>
<proteinExistence type="predicted"/>
<accession>A0ABR5YUK5</accession>